<evidence type="ECO:0000256" key="5">
    <source>
        <dbReference type="ARBA" id="ARBA00022553"/>
    </source>
</evidence>
<dbReference type="GO" id="GO:0016036">
    <property type="term" value="P:cellular response to phosphate starvation"/>
    <property type="evidence" value="ECO:0007669"/>
    <property type="project" value="TreeGrafter"/>
</dbReference>
<evidence type="ECO:0000256" key="11">
    <source>
        <dbReference type="ARBA" id="ARBA00023136"/>
    </source>
</evidence>
<dbReference type="Gene3D" id="1.10.287.130">
    <property type="match status" value="1"/>
</dbReference>
<keyword evidence="7" id="KW-0547">Nucleotide-binding</keyword>
<dbReference type="RefSeq" id="WP_072789758.1">
    <property type="nucleotide sequence ID" value="NZ_FQWM01000001.1"/>
</dbReference>
<dbReference type="InterPro" id="IPR036890">
    <property type="entry name" value="HATPase_C_sf"/>
</dbReference>
<dbReference type="EC" id="2.7.13.3" evidence="3"/>
<dbReference type="InterPro" id="IPR036097">
    <property type="entry name" value="HisK_dim/P_sf"/>
</dbReference>
<dbReference type="GO" id="GO:0004721">
    <property type="term" value="F:phosphoprotein phosphatase activity"/>
    <property type="evidence" value="ECO:0007669"/>
    <property type="project" value="TreeGrafter"/>
</dbReference>
<dbReference type="OrthoDB" id="9813151at2"/>
<dbReference type="SUPFAM" id="SSF55874">
    <property type="entry name" value="ATPase domain of HSP90 chaperone/DNA topoisomerase II/histidine kinase"/>
    <property type="match status" value="1"/>
</dbReference>
<dbReference type="Gene3D" id="3.30.565.10">
    <property type="entry name" value="Histidine kinase-like ATPase, C-terminal domain"/>
    <property type="match status" value="1"/>
</dbReference>
<dbReference type="AlphaFoldDB" id="A0A1M5IRB9"/>
<evidence type="ECO:0000256" key="6">
    <source>
        <dbReference type="ARBA" id="ARBA00022679"/>
    </source>
</evidence>
<dbReference type="SMART" id="SM00388">
    <property type="entry name" value="HisKA"/>
    <property type="match status" value="1"/>
</dbReference>
<evidence type="ECO:0000256" key="8">
    <source>
        <dbReference type="ARBA" id="ARBA00022777"/>
    </source>
</evidence>
<keyword evidence="9" id="KW-0067">ATP-binding</keyword>
<dbReference type="PANTHER" id="PTHR45453">
    <property type="entry name" value="PHOSPHATE REGULON SENSOR PROTEIN PHOR"/>
    <property type="match status" value="1"/>
</dbReference>
<name>A0A1M5IRB9_9RHOB</name>
<evidence type="ECO:0000259" key="12">
    <source>
        <dbReference type="PROSITE" id="PS50109"/>
    </source>
</evidence>
<keyword evidence="8 13" id="KW-0418">Kinase</keyword>
<keyword evidence="11" id="KW-0472">Membrane</keyword>
<dbReference type="InterPro" id="IPR003661">
    <property type="entry name" value="HisK_dim/P_dom"/>
</dbReference>
<comment type="catalytic activity">
    <reaction evidence="1">
        <text>ATP + protein L-histidine = ADP + protein N-phospho-L-histidine.</text>
        <dbReference type="EC" id="2.7.13.3"/>
    </reaction>
</comment>
<sequence>MINSLLDAIPLPAIFVGTDARLMGANAQAKALQPNAQEGRTLVLIFRQPGLNAAIESCLHRRTPQRAIYLHSEDGQETRYDVSCSFVEIGGTAGVLACFKDITEVEQAGEIRREFVANVSHELKTPLTALLGFIETLQGPAKNDAQARERFLGIMDAEANRMNRLVGDLLSLSRVEEDARMRPSESLDICEILSTVVRNLDEVAKSRGHEIVLHQPDSPVTLPADRDQLMQVFINLIENAVKYGGRDGQVTISVEPVERDQTLRKPAVRISIADTGPGIDAVHIPRLTERFYRIDSHRSREMGGTGLGLAIVKHIVARHRGRMKIESSLGQGSTFTVILPKN</sequence>
<keyword evidence="5" id="KW-0597">Phosphoprotein</keyword>
<dbReference type="SUPFAM" id="SSF47384">
    <property type="entry name" value="Homodimeric domain of signal transducing histidine kinase"/>
    <property type="match status" value="1"/>
</dbReference>
<evidence type="ECO:0000256" key="4">
    <source>
        <dbReference type="ARBA" id="ARBA00022475"/>
    </source>
</evidence>
<reference evidence="14" key="1">
    <citation type="submission" date="2016-11" db="EMBL/GenBank/DDBJ databases">
        <authorList>
            <person name="Varghese N."/>
            <person name="Submissions S."/>
        </authorList>
    </citation>
    <scope>NUCLEOTIDE SEQUENCE [LARGE SCALE GENOMIC DNA]</scope>
    <source>
        <strain evidence="14">DSM 28223</strain>
    </source>
</reference>
<dbReference type="InterPro" id="IPR013656">
    <property type="entry name" value="PAS_4"/>
</dbReference>
<dbReference type="InterPro" id="IPR050351">
    <property type="entry name" value="BphY/WalK/GraS-like"/>
</dbReference>
<protein>
    <recommendedName>
        <fullName evidence="3">histidine kinase</fullName>
        <ecNumber evidence="3">2.7.13.3</ecNumber>
    </recommendedName>
</protein>
<keyword evidence="14" id="KW-1185">Reference proteome</keyword>
<evidence type="ECO:0000256" key="7">
    <source>
        <dbReference type="ARBA" id="ARBA00022741"/>
    </source>
</evidence>
<dbReference type="Pfam" id="PF00512">
    <property type="entry name" value="HisKA"/>
    <property type="match status" value="1"/>
</dbReference>
<dbReference type="InterPro" id="IPR004358">
    <property type="entry name" value="Sig_transdc_His_kin-like_C"/>
</dbReference>
<dbReference type="Proteomes" id="UP000184211">
    <property type="component" value="Unassembled WGS sequence"/>
</dbReference>
<dbReference type="PROSITE" id="PS50109">
    <property type="entry name" value="HIS_KIN"/>
    <property type="match status" value="1"/>
</dbReference>
<dbReference type="Gene3D" id="3.30.450.20">
    <property type="entry name" value="PAS domain"/>
    <property type="match status" value="1"/>
</dbReference>
<evidence type="ECO:0000256" key="3">
    <source>
        <dbReference type="ARBA" id="ARBA00012438"/>
    </source>
</evidence>
<evidence type="ECO:0000313" key="13">
    <source>
        <dbReference type="EMBL" id="SHG30888.1"/>
    </source>
</evidence>
<comment type="subcellular location">
    <subcellularLocation>
        <location evidence="2">Cell membrane</location>
    </subcellularLocation>
</comment>
<proteinExistence type="predicted"/>
<evidence type="ECO:0000313" key="14">
    <source>
        <dbReference type="Proteomes" id="UP000184211"/>
    </source>
</evidence>
<dbReference type="Pfam" id="PF02518">
    <property type="entry name" value="HATPase_c"/>
    <property type="match status" value="1"/>
</dbReference>
<evidence type="ECO:0000256" key="1">
    <source>
        <dbReference type="ARBA" id="ARBA00000085"/>
    </source>
</evidence>
<dbReference type="InterPro" id="IPR003594">
    <property type="entry name" value="HATPase_dom"/>
</dbReference>
<accession>A0A1M5IRB9</accession>
<evidence type="ECO:0000256" key="9">
    <source>
        <dbReference type="ARBA" id="ARBA00022840"/>
    </source>
</evidence>
<dbReference type="PANTHER" id="PTHR45453:SF1">
    <property type="entry name" value="PHOSPHATE REGULON SENSOR PROTEIN PHOR"/>
    <property type="match status" value="1"/>
</dbReference>
<gene>
    <name evidence="13" type="ORF">SAMN04488044_0423</name>
</gene>
<feature type="domain" description="Histidine kinase" evidence="12">
    <location>
        <begin position="118"/>
        <end position="342"/>
    </location>
</feature>
<dbReference type="GO" id="GO:0005524">
    <property type="term" value="F:ATP binding"/>
    <property type="evidence" value="ECO:0007669"/>
    <property type="project" value="UniProtKB-KW"/>
</dbReference>
<dbReference type="STRING" id="870908.SAMN04488044_0423"/>
<evidence type="ECO:0000256" key="10">
    <source>
        <dbReference type="ARBA" id="ARBA00023012"/>
    </source>
</evidence>
<dbReference type="PRINTS" id="PR00344">
    <property type="entry name" value="BCTRLSENSOR"/>
</dbReference>
<dbReference type="GO" id="GO:0000155">
    <property type="term" value="F:phosphorelay sensor kinase activity"/>
    <property type="evidence" value="ECO:0007669"/>
    <property type="project" value="InterPro"/>
</dbReference>
<keyword evidence="6" id="KW-0808">Transferase</keyword>
<evidence type="ECO:0000256" key="2">
    <source>
        <dbReference type="ARBA" id="ARBA00004236"/>
    </source>
</evidence>
<dbReference type="SMART" id="SM00387">
    <property type="entry name" value="HATPase_c"/>
    <property type="match status" value="1"/>
</dbReference>
<dbReference type="CDD" id="cd00082">
    <property type="entry name" value="HisKA"/>
    <property type="match status" value="1"/>
</dbReference>
<keyword evidence="4" id="KW-1003">Cell membrane</keyword>
<dbReference type="InterPro" id="IPR005467">
    <property type="entry name" value="His_kinase_dom"/>
</dbReference>
<dbReference type="Pfam" id="PF08448">
    <property type="entry name" value="PAS_4"/>
    <property type="match status" value="1"/>
</dbReference>
<organism evidence="13 14">
    <name type="scientific">Cognatishimia maritima</name>
    <dbReference type="NCBI Taxonomy" id="870908"/>
    <lineage>
        <taxon>Bacteria</taxon>
        <taxon>Pseudomonadati</taxon>
        <taxon>Pseudomonadota</taxon>
        <taxon>Alphaproteobacteria</taxon>
        <taxon>Rhodobacterales</taxon>
        <taxon>Paracoccaceae</taxon>
        <taxon>Cognatishimia</taxon>
    </lineage>
</organism>
<dbReference type="FunFam" id="1.10.287.130:FF:000008">
    <property type="entry name" value="Two-component sensor histidine kinase"/>
    <property type="match status" value="1"/>
</dbReference>
<dbReference type="EMBL" id="FQWM01000001">
    <property type="protein sequence ID" value="SHG30888.1"/>
    <property type="molecule type" value="Genomic_DNA"/>
</dbReference>
<keyword evidence="10" id="KW-0902">Two-component regulatory system</keyword>
<dbReference type="FunFam" id="3.30.565.10:FF:000006">
    <property type="entry name" value="Sensor histidine kinase WalK"/>
    <property type="match status" value="1"/>
</dbReference>
<dbReference type="GO" id="GO:0005886">
    <property type="term" value="C:plasma membrane"/>
    <property type="evidence" value="ECO:0007669"/>
    <property type="project" value="UniProtKB-SubCell"/>
</dbReference>